<dbReference type="AlphaFoldDB" id="A0A120FLS1"/>
<protein>
    <submittedName>
        <fullName evidence="1">Uncharacterized protein</fullName>
    </submittedName>
</protein>
<proteinExistence type="predicted"/>
<dbReference type="Proteomes" id="UP000068164">
    <property type="component" value="Unassembled WGS sequence"/>
</dbReference>
<sequence length="71" mass="8264">MSLEKLREDYVQRVKEYEDNLKSMSENDVKHFRAEGGGPLSDITEQIRNEYYRHIETYATLIAEIDAILGA</sequence>
<organism evidence="1 2">
    <name type="scientific">Rhizobium altiplani</name>
    <dbReference type="NCBI Taxonomy" id="1864509"/>
    <lineage>
        <taxon>Bacteria</taxon>
        <taxon>Pseudomonadati</taxon>
        <taxon>Pseudomonadota</taxon>
        <taxon>Alphaproteobacteria</taxon>
        <taxon>Hyphomicrobiales</taxon>
        <taxon>Rhizobiaceae</taxon>
        <taxon>Rhizobium/Agrobacterium group</taxon>
        <taxon>Rhizobium</taxon>
    </lineage>
</organism>
<dbReference type="EMBL" id="LNCD01000070">
    <property type="protein sequence ID" value="KWV52686.1"/>
    <property type="molecule type" value="Genomic_DNA"/>
</dbReference>
<evidence type="ECO:0000313" key="1">
    <source>
        <dbReference type="EMBL" id="KWV52686.1"/>
    </source>
</evidence>
<gene>
    <name evidence="1" type="ORF">AS026_04140</name>
</gene>
<comment type="caution">
    <text evidence="1">The sequence shown here is derived from an EMBL/GenBank/DDBJ whole genome shotgun (WGS) entry which is preliminary data.</text>
</comment>
<dbReference type="OrthoDB" id="8384528at2"/>
<name>A0A120FLS1_9HYPH</name>
<keyword evidence="2" id="KW-1185">Reference proteome</keyword>
<dbReference type="RefSeq" id="WP_018116466.1">
    <property type="nucleotide sequence ID" value="NZ_JBBNAS010000141.1"/>
</dbReference>
<evidence type="ECO:0000313" key="2">
    <source>
        <dbReference type="Proteomes" id="UP000068164"/>
    </source>
</evidence>
<accession>A0A120FLS1</accession>
<reference evidence="1 2" key="1">
    <citation type="submission" date="2015-11" db="EMBL/GenBank/DDBJ databases">
        <title>Draft Genome Sequence of the Strain BR 10423 (Rhizobium sp.) isolated from nodules of Mimosa pudica.</title>
        <authorList>
            <person name="Barauna A.C."/>
            <person name="Zilli J.E."/>
            <person name="Simoes-Araujo J.L."/>
            <person name="Reis V.M."/>
            <person name="James E.K."/>
            <person name="Reis F.B.Jr."/>
            <person name="Rouws L.F."/>
            <person name="Passos S.R."/>
            <person name="Gois S.R."/>
        </authorList>
    </citation>
    <scope>NUCLEOTIDE SEQUENCE [LARGE SCALE GENOMIC DNA]</scope>
    <source>
        <strain evidence="1 2">BR10423</strain>
    </source>
</reference>